<feature type="binding site" evidence="5">
    <location>
        <begin position="208"/>
        <end position="211"/>
    </location>
    <ligand>
        <name>pyridoxal 5'-phosphate</name>
        <dbReference type="ChEBI" id="CHEBI:597326"/>
    </ligand>
</feature>
<dbReference type="NCBIfam" id="TIGR00707">
    <property type="entry name" value="argD"/>
    <property type="match status" value="1"/>
</dbReference>
<comment type="caution">
    <text evidence="6">The sequence shown here is derived from an EMBL/GenBank/DDBJ whole genome shotgun (WGS) entry which is preliminary data.</text>
</comment>
<feature type="binding site" evidence="5">
    <location>
        <position position="265"/>
    </location>
    <ligand>
        <name>N(2)-acetyl-L-ornithine</name>
        <dbReference type="ChEBI" id="CHEBI:57805"/>
    </ligand>
</feature>
<dbReference type="InterPro" id="IPR049704">
    <property type="entry name" value="Aminotrans_3_PPA_site"/>
</dbReference>
<organism evidence="6 7">
    <name type="scientific">Bacillus subtilis</name>
    <dbReference type="NCBI Taxonomy" id="1423"/>
    <lineage>
        <taxon>Bacteria</taxon>
        <taxon>Bacillati</taxon>
        <taxon>Bacillota</taxon>
        <taxon>Bacilli</taxon>
        <taxon>Bacillales</taxon>
        <taxon>Bacillaceae</taxon>
        <taxon>Bacillus</taxon>
    </lineage>
</organism>
<dbReference type="EC" id="2.6.1.11" evidence="5"/>
<keyword evidence="1 5" id="KW-0032">Aminotransferase</keyword>
<dbReference type="NCBIfam" id="NF002325">
    <property type="entry name" value="PRK01278.1"/>
    <property type="match status" value="1"/>
</dbReference>
<dbReference type="CDD" id="cd00610">
    <property type="entry name" value="OAT_like"/>
    <property type="match status" value="1"/>
</dbReference>
<dbReference type="FunFam" id="3.40.640.10:FF:000004">
    <property type="entry name" value="Acetylornithine aminotransferase"/>
    <property type="match status" value="1"/>
</dbReference>
<dbReference type="Gene3D" id="3.40.640.10">
    <property type="entry name" value="Type I PLP-dependent aspartate aminotransferase-like (Major domain)"/>
    <property type="match status" value="1"/>
</dbReference>
<dbReference type="PROSITE" id="PS00600">
    <property type="entry name" value="AA_TRANSFER_CLASS_3"/>
    <property type="match status" value="1"/>
</dbReference>
<dbReference type="STRING" id="483913.AN935_05825"/>
<feature type="binding site" evidence="5">
    <location>
        <position position="266"/>
    </location>
    <ligand>
        <name>pyridoxal 5'-phosphate</name>
        <dbReference type="ChEBI" id="CHEBI:597326"/>
    </ligand>
</feature>
<proteinExistence type="inferred from homology"/>
<feature type="binding site" evidence="5">
    <location>
        <position position="125"/>
    </location>
    <ligand>
        <name>N(2)-acetyl-L-ornithine</name>
        <dbReference type="ChEBI" id="CHEBI:57805"/>
    </ligand>
</feature>
<dbReference type="GO" id="GO:0030170">
    <property type="term" value="F:pyridoxal phosphate binding"/>
    <property type="evidence" value="ECO:0007669"/>
    <property type="project" value="InterPro"/>
</dbReference>
<dbReference type="EMBL" id="JXBC01000002">
    <property type="protein sequence ID" value="KIU12058.1"/>
    <property type="molecule type" value="Genomic_DNA"/>
</dbReference>
<dbReference type="PATRIC" id="fig|1423.173.peg.941"/>
<evidence type="ECO:0000256" key="5">
    <source>
        <dbReference type="HAMAP-Rule" id="MF_01107"/>
    </source>
</evidence>
<dbReference type="PANTHER" id="PTHR11986:SF79">
    <property type="entry name" value="ACETYLORNITHINE AMINOTRANSFERASE, MITOCHONDRIAL"/>
    <property type="match status" value="1"/>
</dbReference>
<dbReference type="InterPro" id="IPR050103">
    <property type="entry name" value="Class-III_PLP-dep_AT"/>
</dbReference>
<comment type="pathway">
    <text evidence="5">Amino-acid biosynthesis; L-arginine biosynthesis; N(2)-acetyl-L-ornithine from L-glutamate: step 4/4.</text>
</comment>
<evidence type="ECO:0000313" key="7">
    <source>
        <dbReference type="Proteomes" id="UP000032247"/>
    </source>
</evidence>
<evidence type="ECO:0000313" key="6">
    <source>
        <dbReference type="EMBL" id="KIU12058.1"/>
    </source>
</evidence>
<evidence type="ECO:0000256" key="2">
    <source>
        <dbReference type="ARBA" id="ARBA00022605"/>
    </source>
</evidence>
<feature type="modified residue" description="N6-(pyridoxal phosphate)lysine" evidence="5">
    <location>
        <position position="237"/>
    </location>
</feature>
<feature type="binding site" evidence="5">
    <location>
        <begin position="95"/>
        <end position="96"/>
    </location>
    <ligand>
        <name>pyridoxal 5'-phosphate</name>
        <dbReference type="ChEBI" id="CHEBI:597326"/>
    </ligand>
</feature>
<comment type="subunit">
    <text evidence="5">Homodimer.</text>
</comment>
<dbReference type="GO" id="GO:0042802">
    <property type="term" value="F:identical protein binding"/>
    <property type="evidence" value="ECO:0007669"/>
    <property type="project" value="TreeGrafter"/>
</dbReference>
<evidence type="ECO:0000256" key="1">
    <source>
        <dbReference type="ARBA" id="ARBA00022576"/>
    </source>
</evidence>
<comment type="similarity">
    <text evidence="5">Belongs to the class-III pyridoxal-phosphate-dependent aminotransferase family. ArgD subfamily.</text>
</comment>
<dbReference type="PANTHER" id="PTHR11986">
    <property type="entry name" value="AMINOTRANSFERASE CLASS III"/>
    <property type="match status" value="1"/>
</dbReference>
<dbReference type="AlphaFoldDB" id="A0A0D1IRT0"/>
<gene>
    <name evidence="5" type="primary">argD</name>
    <name evidence="6" type="ORF">SC09_Contig19orf00410</name>
</gene>
<dbReference type="UniPathway" id="UPA00068">
    <property type="reaction ID" value="UER00109"/>
</dbReference>
<keyword evidence="2 5" id="KW-0028">Amino-acid biosynthesis</keyword>
<comment type="subcellular location">
    <subcellularLocation>
        <location evidence="5">Cytoplasm</location>
    </subcellularLocation>
</comment>
<dbReference type="InterPro" id="IPR005814">
    <property type="entry name" value="Aminotrans_3"/>
</dbReference>
<keyword evidence="3 5" id="KW-0808">Transferase</keyword>
<keyword evidence="5" id="KW-0963">Cytoplasm</keyword>
<protein>
    <recommendedName>
        <fullName evidence="5">Acetylornithine aminotransferase</fullName>
        <shortName evidence="5">ACOAT</shortName>
        <ecNumber evidence="5">2.6.1.11</ecNumber>
    </recommendedName>
</protein>
<comment type="miscellaneous">
    <text evidence="5">May also have succinyldiaminopimelate aminotransferase activity, thus carrying out the corresponding step in lysine biosynthesis.</text>
</comment>
<dbReference type="NCBIfam" id="NF002797">
    <property type="entry name" value="PRK02936.1"/>
    <property type="match status" value="1"/>
</dbReference>
<keyword evidence="5" id="KW-0055">Arginine biosynthesis</keyword>
<dbReference type="SUPFAM" id="SSF53383">
    <property type="entry name" value="PLP-dependent transferases"/>
    <property type="match status" value="1"/>
</dbReference>
<dbReference type="InterPro" id="IPR004636">
    <property type="entry name" value="AcOrn/SuccOrn_fam"/>
</dbReference>
<name>A0A0D1IRT0_BACIU</name>
<keyword evidence="4 5" id="KW-0663">Pyridoxal phosphate</keyword>
<dbReference type="Pfam" id="PF00202">
    <property type="entry name" value="Aminotran_3"/>
    <property type="match status" value="1"/>
</dbReference>
<dbReference type="InterPro" id="IPR015421">
    <property type="entry name" value="PyrdxlP-dep_Trfase_major"/>
</dbReference>
<dbReference type="GO" id="GO:0005737">
    <property type="term" value="C:cytoplasm"/>
    <property type="evidence" value="ECO:0007669"/>
    <property type="project" value="UniProtKB-SubCell"/>
</dbReference>
<reference evidence="6 7" key="1">
    <citation type="submission" date="2014-12" db="EMBL/GenBank/DDBJ databases">
        <title>Comparative genome analysis of Bacillus coagulans HM-08, Clostridium butyricum HM-68, Bacillus subtilis HM-66 and Bacillus licheniformis BL-09.</title>
        <authorList>
            <person name="Zhang H."/>
        </authorList>
    </citation>
    <scope>NUCLEOTIDE SEQUENCE [LARGE SCALE GENOMIC DNA]</scope>
    <source>
        <strain evidence="6 7">HM-66</strain>
    </source>
</reference>
<accession>A0A0D1IRT0</accession>
<dbReference type="GO" id="GO:0006526">
    <property type="term" value="P:L-arginine biosynthetic process"/>
    <property type="evidence" value="ECO:0007669"/>
    <property type="project" value="UniProtKB-UniRule"/>
</dbReference>
<dbReference type="Proteomes" id="UP000032247">
    <property type="component" value="Unassembled WGS sequence"/>
</dbReference>
<comment type="catalytic activity">
    <reaction evidence="5">
        <text>N(2)-acetyl-L-ornithine + 2-oxoglutarate = N-acetyl-L-glutamate 5-semialdehyde + L-glutamate</text>
        <dbReference type="Rhea" id="RHEA:18049"/>
        <dbReference type="ChEBI" id="CHEBI:16810"/>
        <dbReference type="ChEBI" id="CHEBI:29123"/>
        <dbReference type="ChEBI" id="CHEBI:29985"/>
        <dbReference type="ChEBI" id="CHEBI:57805"/>
        <dbReference type="EC" id="2.6.1.11"/>
    </reaction>
</comment>
<dbReference type="InterPro" id="IPR015424">
    <property type="entry name" value="PyrdxlP-dep_Trfase"/>
</dbReference>
<dbReference type="InterPro" id="IPR015422">
    <property type="entry name" value="PyrdxlP-dep_Trfase_small"/>
</dbReference>
<dbReference type="GO" id="GO:0003992">
    <property type="term" value="F:N2-acetyl-L-ornithine:2-oxoglutarate 5-aminotransferase activity"/>
    <property type="evidence" value="ECO:0007669"/>
    <property type="project" value="UniProtKB-UniRule"/>
</dbReference>
<dbReference type="PIRSF" id="PIRSF000521">
    <property type="entry name" value="Transaminase_4ab_Lys_Orn"/>
    <property type="match status" value="1"/>
</dbReference>
<sequence length="385" mass="41090">MSSLFQTYGRWDIDIKKAKGTYVEDQNGKTYLDFIQGIAVSNLGHCHEAVTEAVKKQLDSVWHVSNLFQNSLQEQAAQKLAEHSAGDLVFFCNSGAEANEGAIKLARKATGKTKIITFLQSFHGRTYAGMAATGQDKIKTGFGPMLEGFHYLPYNDPSAFKALGEEGDIAAVMLETVQGEGGVNPASAEFLSAVQSFCKEKQALLIIDEIQTGIGRTGKGFAYEHFGLSPDIITVAKGLGNGFPVGAVIGKKQLGEAFTPGSHGTTFGGNLLAMAAVNATLQIVFQPDFLQEAADKGAFLKEQLEAELKSPFVKQIRGKGLMLGIECDGPVADIIAELQTLGLLVLPAGPNVIRLLPPLTVTKDEIAEAVSKLKQAIAHHSAVNQ</sequence>
<dbReference type="Gene3D" id="3.90.1150.10">
    <property type="entry name" value="Aspartate Aminotransferase, domain 1"/>
    <property type="match status" value="1"/>
</dbReference>
<evidence type="ECO:0000256" key="4">
    <source>
        <dbReference type="ARBA" id="ARBA00022898"/>
    </source>
</evidence>
<dbReference type="HAMAP" id="MF_01107">
    <property type="entry name" value="ArgD_aminotrans_3"/>
    <property type="match status" value="1"/>
</dbReference>
<evidence type="ECO:0000256" key="3">
    <source>
        <dbReference type="ARBA" id="ARBA00022679"/>
    </source>
</evidence>
<feature type="binding site" evidence="5">
    <location>
        <position position="122"/>
    </location>
    <ligand>
        <name>pyridoxal 5'-phosphate</name>
        <dbReference type="ChEBI" id="CHEBI:597326"/>
    </ligand>
</feature>
<comment type="cofactor">
    <cofactor evidence="5">
        <name>pyridoxal 5'-phosphate</name>
        <dbReference type="ChEBI" id="CHEBI:597326"/>
    </cofactor>
    <text evidence="5">Binds 1 pyridoxal phosphate per subunit.</text>
</comment>